<evidence type="ECO:0000313" key="1">
    <source>
        <dbReference type="EMBL" id="GFH38905.1"/>
    </source>
</evidence>
<name>A0A6A0B2G9_9ACTN</name>
<organism evidence="1 2">
    <name type="scientific">Streptomyces pacificus</name>
    <dbReference type="NCBI Taxonomy" id="2705029"/>
    <lineage>
        <taxon>Bacteria</taxon>
        <taxon>Bacillati</taxon>
        <taxon>Actinomycetota</taxon>
        <taxon>Actinomycetes</taxon>
        <taxon>Kitasatosporales</taxon>
        <taxon>Streptomycetaceae</taxon>
        <taxon>Streptomyces</taxon>
    </lineage>
</organism>
<dbReference type="RefSeq" id="WP_173266570.1">
    <property type="nucleotide sequence ID" value="NZ_BLLG01000021.1"/>
</dbReference>
<comment type="caution">
    <text evidence="1">The sequence shown here is derived from an EMBL/GenBank/DDBJ whole genome shotgun (WGS) entry which is preliminary data.</text>
</comment>
<proteinExistence type="predicted"/>
<sequence length="321" mass="34813">MSPSPQGVAHQEARARVAEATARAARGAWRQIDRDHIYDSWLVLMARVLAIVSGGQLAAARATEPWLLALLGVDPEQAESDHLSPSALTGVDGSGRALAEVLMAPMWAALRLVTQGKPVVQSMAHGQVLLDVVVKTAVADAGRAADLVGMASRPGVTSYIRVVESGACSRCLVLAGREYGVSRAFLRHPRCHCGMEPVTRDHQPTAQDPRKVFDAMSEAQKRRTFGEAAVKAIEAGADIAQVVNARRGMASASVFGRRVLATSEGITRRGIAGRRLKNFQKVPGQRYRVARTPRLMPEEIFRLADDREHALRLLRQHGFIV</sequence>
<dbReference type="Pfam" id="PF25310">
    <property type="entry name" value="VG15"/>
    <property type="match status" value="1"/>
</dbReference>
<reference evidence="1 2" key="1">
    <citation type="submission" date="2020-02" db="EMBL/GenBank/DDBJ databases">
        <title>Whole Genome Shotgun Sequence of Streptomyces sp. strain CWH03.</title>
        <authorList>
            <person name="Dohra H."/>
            <person name="Kodani S."/>
            <person name="Yamamura H."/>
        </authorList>
    </citation>
    <scope>NUCLEOTIDE SEQUENCE [LARGE SCALE GENOMIC DNA]</scope>
    <source>
        <strain evidence="1 2">CWH03</strain>
    </source>
</reference>
<keyword evidence="2" id="KW-1185">Reference proteome</keyword>
<dbReference type="AlphaFoldDB" id="A0A6A0B2G9"/>
<dbReference type="Proteomes" id="UP000484988">
    <property type="component" value="Unassembled WGS sequence"/>
</dbReference>
<dbReference type="EMBL" id="BLLG01000021">
    <property type="protein sequence ID" value="GFH38905.1"/>
    <property type="molecule type" value="Genomic_DNA"/>
</dbReference>
<dbReference type="InterPro" id="IPR057369">
    <property type="entry name" value="VG15"/>
</dbReference>
<gene>
    <name evidence="1" type="ORF">SCWH03_51680</name>
</gene>
<accession>A0A6A0B2G9</accession>
<evidence type="ECO:0000313" key="2">
    <source>
        <dbReference type="Proteomes" id="UP000484988"/>
    </source>
</evidence>
<protein>
    <submittedName>
        <fullName evidence="1">Uncharacterized protein</fullName>
    </submittedName>
</protein>